<organism evidence="2 3">
    <name type="scientific">Prunus dulcis</name>
    <name type="common">Almond</name>
    <name type="synonym">Amygdalus dulcis</name>
    <dbReference type="NCBI Taxonomy" id="3755"/>
    <lineage>
        <taxon>Eukaryota</taxon>
        <taxon>Viridiplantae</taxon>
        <taxon>Streptophyta</taxon>
        <taxon>Embryophyta</taxon>
        <taxon>Tracheophyta</taxon>
        <taxon>Spermatophyta</taxon>
        <taxon>Magnoliopsida</taxon>
        <taxon>eudicotyledons</taxon>
        <taxon>Gunneridae</taxon>
        <taxon>Pentapetalae</taxon>
        <taxon>rosids</taxon>
        <taxon>fabids</taxon>
        <taxon>Rosales</taxon>
        <taxon>Rosaceae</taxon>
        <taxon>Amygdaloideae</taxon>
        <taxon>Amygdaleae</taxon>
        <taxon>Prunus</taxon>
    </lineage>
</organism>
<gene>
    <name evidence="2" type="ORF">L3X38_027661</name>
</gene>
<dbReference type="InterPro" id="IPR039537">
    <property type="entry name" value="Retrotran_Ty1/copia-like"/>
</dbReference>
<evidence type="ECO:0000313" key="2">
    <source>
        <dbReference type="EMBL" id="KAI5328264.1"/>
    </source>
</evidence>
<dbReference type="InterPro" id="IPR012337">
    <property type="entry name" value="RNaseH-like_sf"/>
</dbReference>
<proteinExistence type="predicted"/>
<dbReference type="GO" id="GO:0003676">
    <property type="term" value="F:nucleic acid binding"/>
    <property type="evidence" value="ECO:0007669"/>
    <property type="project" value="InterPro"/>
</dbReference>
<dbReference type="EMBL" id="JAJFAZ020000005">
    <property type="protein sequence ID" value="KAI5328264.1"/>
    <property type="molecule type" value="Genomic_DNA"/>
</dbReference>
<comment type="caution">
    <text evidence="2">The sequence shown here is derived from an EMBL/GenBank/DDBJ whole genome shotgun (WGS) entry which is preliminary data.</text>
</comment>
<dbReference type="InterPro" id="IPR001584">
    <property type="entry name" value="Integrase_cat-core"/>
</dbReference>
<dbReference type="PANTHER" id="PTHR42648">
    <property type="entry name" value="TRANSPOSASE, PUTATIVE-RELATED"/>
    <property type="match status" value="1"/>
</dbReference>
<accession>A0AAD4VPW4</accession>
<dbReference type="PROSITE" id="PS50994">
    <property type="entry name" value="INTEGRASE"/>
    <property type="match status" value="1"/>
</dbReference>
<name>A0AAD4VPW4_PRUDU</name>
<keyword evidence="3" id="KW-1185">Reference proteome</keyword>
<evidence type="ECO:0000313" key="3">
    <source>
        <dbReference type="Proteomes" id="UP001054821"/>
    </source>
</evidence>
<dbReference type="Proteomes" id="UP001054821">
    <property type="component" value="Chromosome 5"/>
</dbReference>
<dbReference type="SUPFAM" id="SSF53098">
    <property type="entry name" value="Ribonuclease H-like"/>
    <property type="match status" value="1"/>
</dbReference>
<feature type="domain" description="Integrase catalytic" evidence="1">
    <location>
        <begin position="71"/>
        <end position="249"/>
    </location>
</feature>
<dbReference type="Gene3D" id="3.30.420.10">
    <property type="entry name" value="Ribonuclease H-like superfamily/Ribonuclease H"/>
    <property type="match status" value="1"/>
</dbReference>
<dbReference type="PANTHER" id="PTHR42648:SF28">
    <property type="entry name" value="TRANSPOSON-ENCODED PROTEIN WITH RIBONUCLEASE H-LIKE AND RETROVIRUS ZINC FINGER-LIKE DOMAINS"/>
    <property type="match status" value="1"/>
</dbReference>
<evidence type="ECO:0000259" key="1">
    <source>
        <dbReference type="PROSITE" id="PS50994"/>
    </source>
</evidence>
<protein>
    <recommendedName>
        <fullName evidence="1">Integrase catalytic domain-containing protein</fullName>
    </recommendedName>
</protein>
<dbReference type="InterPro" id="IPR036397">
    <property type="entry name" value="RNaseH_sf"/>
</dbReference>
<reference evidence="2 3" key="1">
    <citation type="journal article" date="2022" name="G3 (Bethesda)">
        <title>Whole-genome sequence and methylome profiling of the almond [Prunus dulcis (Mill.) D.A. Webb] cultivar 'Nonpareil'.</title>
        <authorList>
            <person name="D'Amico-Willman K.M."/>
            <person name="Ouma W.Z."/>
            <person name="Meulia T."/>
            <person name="Sideli G.M."/>
            <person name="Gradziel T.M."/>
            <person name="Fresnedo-Ramirez J."/>
        </authorList>
    </citation>
    <scope>NUCLEOTIDE SEQUENCE [LARGE SCALE GENOMIC DNA]</scope>
    <source>
        <strain evidence="2">Clone GOH B32 T37-40</strain>
    </source>
</reference>
<dbReference type="AlphaFoldDB" id="A0AAD4VPW4"/>
<sequence>MNIVSSCQTTASTSPSSKIATIGSHGYVLHSSSKKHIWVIDIGATDHMTFDPGQITSHTPSSQLVVFNANGTPSPDILSSKTIGCGTRRGKLYYLDLASDSEASLNHAYKIRGTSVEKQTSEISLLQTKGEVSSKFQQFYHMVETQFHARIQVLQYDNGGEFLNHDLNKFLQDHGIIHQRSCPYTPQQNGMAERKNRHLLEVVRASLFGANMPRSFWGEAILSATYLINRIPSSILNFQTPLQTLYHHIQIPPTKNLEPRIFGCVVFVHLHDHQRSKLDPRAEKCIGDGVLWEWGRKNKREGGNGSWWGKGGAERKSEVGGWGWGRVGWVW</sequence>
<dbReference type="GO" id="GO:0015074">
    <property type="term" value="P:DNA integration"/>
    <property type="evidence" value="ECO:0007669"/>
    <property type="project" value="InterPro"/>
</dbReference>